<evidence type="ECO:0000313" key="2">
    <source>
        <dbReference type="EMBL" id="AWL09010.1"/>
    </source>
</evidence>
<accession>A0A2S2DVB8</accession>
<dbReference type="AlphaFoldDB" id="A0A2S2DVB8"/>
<dbReference type="KEGG" id="psez:HME7025_01147"/>
<dbReference type="OrthoDB" id="958143at2"/>
<dbReference type="RefSeq" id="WP_109322719.1">
    <property type="nucleotide sequence ID" value="NZ_CP029346.1"/>
</dbReference>
<proteinExistence type="predicted"/>
<sequence length="224" mass="25592">MSKYFFLAVFVFSVFLGQAQIFSGMTEIERAKKEGFYTYLGSEEKYAIDSWKNYLKKFGRVENGKGGAIISYDTRISSISKNPFTLLSKISEENNKTKLFVSIGLGPDDYIQTGHAQFRDATAWLEDFIEILNSEEGVRKEEQKLANLTSQKVKNVKSAERLVRELEANKKQTELLTKKLEEAKIEKEKLLANQEQNKLDQKATEDALILQNQALESAKKKIKD</sequence>
<dbReference type="Proteomes" id="UP000245468">
    <property type="component" value="Chromosome"/>
</dbReference>
<dbReference type="EMBL" id="CP029346">
    <property type="protein sequence ID" value="AWL09010.1"/>
    <property type="molecule type" value="Genomic_DNA"/>
</dbReference>
<evidence type="ECO:0000256" key="1">
    <source>
        <dbReference type="SAM" id="Coils"/>
    </source>
</evidence>
<evidence type="ECO:0000313" key="3">
    <source>
        <dbReference type="Proteomes" id="UP000245468"/>
    </source>
</evidence>
<keyword evidence="1" id="KW-0175">Coiled coil</keyword>
<organism evidence="2 3">
    <name type="scientific">Aquirufa nivalisilvae</name>
    <dbReference type="NCBI Taxonomy" id="2516557"/>
    <lineage>
        <taxon>Bacteria</taxon>
        <taxon>Pseudomonadati</taxon>
        <taxon>Bacteroidota</taxon>
        <taxon>Cytophagia</taxon>
        <taxon>Cytophagales</taxon>
        <taxon>Flectobacillaceae</taxon>
        <taxon>Aquirufa</taxon>
    </lineage>
</organism>
<name>A0A2S2DVB8_9BACT</name>
<protein>
    <submittedName>
        <fullName evidence="2">Uncharacterized protein</fullName>
    </submittedName>
</protein>
<keyword evidence="3" id="KW-1185">Reference proteome</keyword>
<reference evidence="3" key="1">
    <citation type="submission" date="2018-05" db="EMBL/GenBank/DDBJ databases">
        <title>Pseudarcicella sp. HME7025 Genome sequencing and assembly.</title>
        <authorList>
            <person name="Kim H."/>
            <person name="Kang H."/>
            <person name="Joh K."/>
        </authorList>
    </citation>
    <scope>NUCLEOTIDE SEQUENCE [LARGE SCALE GENOMIC DNA]</scope>
    <source>
        <strain evidence="3">HME7025</strain>
    </source>
</reference>
<gene>
    <name evidence="2" type="ORF">HME7025_01147</name>
</gene>
<feature type="coiled-coil region" evidence="1">
    <location>
        <begin position="131"/>
        <end position="205"/>
    </location>
</feature>